<comment type="caution">
    <text evidence="2">The sequence shown here is derived from an EMBL/GenBank/DDBJ whole genome shotgun (WGS) entry which is preliminary data.</text>
</comment>
<dbReference type="Gene3D" id="3.80.10.10">
    <property type="entry name" value="Ribonuclease Inhibitor"/>
    <property type="match status" value="1"/>
</dbReference>
<accession>A0ABP9Y8G2</accession>
<dbReference type="SMART" id="SM00256">
    <property type="entry name" value="FBOX"/>
    <property type="match status" value="1"/>
</dbReference>
<dbReference type="Proteomes" id="UP001476247">
    <property type="component" value="Unassembled WGS sequence"/>
</dbReference>
<dbReference type="InterPro" id="IPR001810">
    <property type="entry name" value="F-box_dom"/>
</dbReference>
<evidence type="ECO:0000259" key="1">
    <source>
        <dbReference type="SMART" id="SM00256"/>
    </source>
</evidence>
<dbReference type="Gene3D" id="1.20.1280.50">
    <property type="match status" value="1"/>
</dbReference>
<name>A0ABP9Y8G2_9FUNG</name>
<reference evidence="2 3" key="1">
    <citation type="submission" date="2024-04" db="EMBL/GenBank/DDBJ databases">
        <title>genome sequences of Mucor flavus KT1a and Helicostylum pulchrum KT1b strains isolation_sourced from the surface of a dry-aged beef.</title>
        <authorList>
            <person name="Toyotome T."/>
            <person name="Hosono M."/>
            <person name="Torimaru M."/>
            <person name="Fukuda K."/>
            <person name="Mikami N."/>
        </authorList>
    </citation>
    <scope>NUCLEOTIDE SEQUENCE [LARGE SCALE GENOMIC DNA]</scope>
    <source>
        <strain evidence="2 3">KT1b</strain>
    </source>
</reference>
<evidence type="ECO:0000313" key="3">
    <source>
        <dbReference type="Proteomes" id="UP001476247"/>
    </source>
</evidence>
<dbReference type="InterPro" id="IPR036047">
    <property type="entry name" value="F-box-like_dom_sf"/>
</dbReference>
<dbReference type="EMBL" id="BAABUJ010000027">
    <property type="protein sequence ID" value="GAA5803256.1"/>
    <property type="molecule type" value="Genomic_DNA"/>
</dbReference>
<dbReference type="SUPFAM" id="SSF81383">
    <property type="entry name" value="F-box domain"/>
    <property type="match status" value="1"/>
</dbReference>
<dbReference type="SUPFAM" id="SSF52047">
    <property type="entry name" value="RNI-like"/>
    <property type="match status" value="1"/>
</dbReference>
<organism evidence="2 3">
    <name type="scientific">Helicostylum pulchrum</name>
    <dbReference type="NCBI Taxonomy" id="562976"/>
    <lineage>
        <taxon>Eukaryota</taxon>
        <taxon>Fungi</taxon>
        <taxon>Fungi incertae sedis</taxon>
        <taxon>Mucoromycota</taxon>
        <taxon>Mucoromycotina</taxon>
        <taxon>Mucoromycetes</taxon>
        <taxon>Mucorales</taxon>
        <taxon>Mucorineae</taxon>
        <taxon>Mucoraceae</taxon>
        <taxon>Helicostylum</taxon>
    </lineage>
</organism>
<proteinExistence type="predicted"/>
<keyword evidence="3" id="KW-1185">Reference proteome</keyword>
<feature type="domain" description="F-box" evidence="1">
    <location>
        <begin position="12"/>
        <end position="53"/>
    </location>
</feature>
<sequence length="609" mass="71293">MSNYSLRPWNELPEELLQHILREVDDGKSIFQCLLVCKAWSKSAERFSYRTIYISNYNIQLKNLANTLKSSEDLGKRVSKINFNIKIREPRRPWDRRSYFEKLTDCCPNIKVLTTKGSCHHLWMQLLTKQDKWKNLQEIPRPVCDHDMEVYAKTALQFNDRLTNLTLILYHGVYVHFSSPRHGCTNLPSYLLTFKCLKHLEIHRANDLKLEEVDVILDNCPKLASFTVLKINEYTASDYSFLRITVNSSRHLELLDKIDLFKQKTSLRKLNFSFTTDGGDETLIYIMRTLPNLETLYLNQDIGKINIVCSKHVIDLFLQYSLNIKNVNVKFLNCEDITSLLSIFWQSEEYMAANKNEVYLAVEESQYTSTRSNKKPYISMSSRQEITVSYKTLNETSSPVELIEEVGSLLTNLRIMFNYPNFGNTRAMYQGYFLDHVFECCPSLKKIECSFDFLQSCNPKLSINTSIEELVLTSTEVHPSALEQLSIRLPNLKVMLFMESAYIKYDGKRISKKKLDINMQYTKFDRLYIARRPTTTKHYSDLFLKYCNENGDKYFYADLESDFTAFSESSQMDYYDKLTSKSTYFLNLRCQDVRELTVKFGVIKMKLLA</sequence>
<dbReference type="InterPro" id="IPR032675">
    <property type="entry name" value="LRR_dom_sf"/>
</dbReference>
<dbReference type="Pfam" id="PF12937">
    <property type="entry name" value="F-box-like"/>
    <property type="match status" value="1"/>
</dbReference>
<protein>
    <recommendedName>
        <fullName evidence="1">F-box domain-containing protein</fullName>
    </recommendedName>
</protein>
<evidence type="ECO:0000313" key="2">
    <source>
        <dbReference type="EMBL" id="GAA5803256.1"/>
    </source>
</evidence>
<gene>
    <name evidence="2" type="ORF">HPULCUR_008733</name>
</gene>